<dbReference type="SUPFAM" id="SSF57850">
    <property type="entry name" value="RING/U-box"/>
    <property type="match status" value="1"/>
</dbReference>
<reference evidence="5 6" key="1">
    <citation type="journal article" date="2018" name="Nat. Genet.">
        <title>The Rosa genome provides new insights in the design of modern roses.</title>
        <authorList>
            <person name="Bendahmane M."/>
        </authorList>
    </citation>
    <scope>NUCLEOTIDE SEQUENCE [LARGE SCALE GENOMIC DNA]</scope>
    <source>
        <strain evidence="6">cv. Old Blush</strain>
    </source>
</reference>
<dbReference type="CDD" id="cd23114">
    <property type="entry name" value="RING-H2_WAVH2"/>
    <property type="match status" value="1"/>
</dbReference>
<evidence type="ECO:0000313" key="6">
    <source>
        <dbReference type="Proteomes" id="UP000238479"/>
    </source>
</evidence>
<dbReference type="Gene3D" id="3.40.50.410">
    <property type="entry name" value="von Willebrand factor, type A domain"/>
    <property type="match status" value="1"/>
</dbReference>
<dbReference type="GO" id="GO:0008270">
    <property type="term" value="F:zinc ion binding"/>
    <property type="evidence" value="ECO:0007669"/>
    <property type="project" value="UniProtKB-KW"/>
</dbReference>
<dbReference type="SUPFAM" id="SSF53300">
    <property type="entry name" value="vWA-like"/>
    <property type="match status" value="1"/>
</dbReference>
<feature type="domain" description="RING-type" evidence="3">
    <location>
        <begin position="52"/>
        <end position="96"/>
    </location>
</feature>
<keyword evidence="6" id="KW-1185">Reference proteome</keyword>
<dbReference type="EMBL" id="PDCK01000043">
    <property type="protein sequence ID" value="PRQ29924.1"/>
    <property type="molecule type" value="Genomic_DNA"/>
</dbReference>
<evidence type="ECO:0000256" key="1">
    <source>
        <dbReference type="PROSITE-ProRule" id="PRU00175"/>
    </source>
</evidence>
<dbReference type="InterPro" id="IPR036465">
    <property type="entry name" value="vWFA_dom_sf"/>
</dbReference>
<dbReference type="AlphaFoldDB" id="A0A2P6Q6Z8"/>
<dbReference type="Gramene" id="PRQ29924">
    <property type="protein sequence ID" value="PRQ29924"/>
    <property type="gene ID" value="RchiOBHm_Chr5g0019101"/>
</dbReference>
<name>A0A2P6Q6Z8_ROSCH</name>
<comment type="caution">
    <text evidence="5">The sequence shown here is derived from an EMBL/GenBank/DDBJ whole genome shotgun (WGS) entry which is preliminary data.</text>
</comment>
<organism evidence="5 6">
    <name type="scientific">Rosa chinensis</name>
    <name type="common">China rose</name>
    <dbReference type="NCBI Taxonomy" id="74649"/>
    <lineage>
        <taxon>Eukaryota</taxon>
        <taxon>Viridiplantae</taxon>
        <taxon>Streptophyta</taxon>
        <taxon>Embryophyta</taxon>
        <taxon>Tracheophyta</taxon>
        <taxon>Spermatophyta</taxon>
        <taxon>Magnoliopsida</taxon>
        <taxon>eudicotyledons</taxon>
        <taxon>Gunneridae</taxon>
        <taxon>Pentapetalae</taxon>
        <taxon>rosids</taxon>
        <taxon>fabids</taxon>
        <taxon>Rosales</taxon>
        <taxon>Rosaceae</taxon>
        <taxon>Rosoideae</taxon>
        <taxon>Rosoideae incertae sedis</taxon>
        <taxon>Rosa</taxon>
    </lineage>
</organism>
<dbReference type="PROSITE" id="PS50089">
    <property type="entry name" value="ZF_RING_2"/>
    <property type="match status" value="1"/>
</dbReference>
<dbReference type="PROSITE" id="PS50234">
    <property type="entry name" value="VWFA"/>
    <property type="match status" value="1"/>
</dbReference>
<evidence type="ECO:0000256" key="2">
    <source>
        <dbReference type="SAM" id="MobiDB-lite"/>
    </source>
</evidence>
<dbReference type="InterPro" id="IPR001841">
    <property type="entry name" value="Znf_RING"/>
</dbReference>
<dbReference type="SMART" id="SM00327">
    <property type="entry name" value="VWA"/>
    <property type="match status" value="1"/>
</dbReference>
<dbReference type="InterPro" id="IPR013083">
    <property type="entry name" value="Znf_RING/FYVE/PHD"/>
</dbReference>
<keyword evidence="1" id="KW-0862">Zinc</keyword>
<dbReference type="Pfam" id="PF14624">
    <property type="entry name" value="Vwaint"/>
    <property type="match status" value="1"/>
</dbReference>
<evidence type="ECO:0000259" key="4">
    <source>
        <dbReference type="PROSITE" id="PS50234"/>
    </source>
</evidence>
<evidence type="ECO:0000313" key="5">
    <source>
        <dbReference type="EMBL" id="PRQ29924.1"/>
    </source>
</evidence>
<feature type="compositionally biased region" description="Low complexity" evidence="2">
    <location>
        <begin position="138"/>
        <end position="149"/>
    </location>
</feature>
<dbReference type="Pfam" id="PF17123">
    <property type="entry name" value="zf-RING_11"/>
    <property type="match status" value="1"/>
</dbReference>
<dbReference type="PANTHER" id="PTHR10579:SF146">
    <property type="entry name" value="RING-TYPE DOMAIN-CONTAINING PROTEIN"/>
    <property type="match status" value="1"/>
</dbReference>
<protein>
    <submittedName>
        <fullName evidence="5">Putative chromatin regulator PHD family</fullName>
    </submittedName>
</protein>
<dbReference type="OMA" id="TEVIHRM"/>
<keyword evidence="1" id="KW-0479">Metal-binding</keyword>
<feature type="domain" description="VWFA" evidence="4">
    <location>
        <begin position="193"/>
        <end position="378"/>
    </location>
</feature>
<evidence type="ECO:0000259" key="3">
    <source>
        <dbReference type="PROSITE" id="PS50089"/>
    </source>
</evidence>
<dbReference type="Proteomes" id="UP000238479">
    <property type="component" value="Chromosome 5"/>
</dbReference>
<sequence length="628" mass="67785">MGSVLKKLKKALTPKLRCDSSSSTATSPPRPSETTSSEFSITSSSFSREKCCTICLSNVKRGQGQAIFTAECSHSFHFDCIAKNVEHGNLCCPICRAKWDRINVPFQAPNDSVDPQRNHLGSIHPHPEPFSDDEPLLTTSSTQSSVSQSVTIKTHTESPAISASESRANFPVLVSIRAPPLEDPNGHSRTPVDLVTVLDVSGSMGETKLSLVKSAVKFLIQNLGPSDRLSIVSFSTTATRVFPLRRMSDDGRESAILAVESLRSSGGTSIAEGLKKGTRILEERRERNPVASIMLLSDGIDSYYPGGSQLKKQLPASIFSSKTEHGIPVHTFGFGKDHCPTTLHTISDASSGTFSFIESVEMIQDSFAICIGGLLSVVTQELRLTLKSATRGVMIVAIPSGRYFSEISDEGKQGVVTVGNMYAEEEKQFLVYLFVPKSSRSATKTSLLEVLCMYKDLAANELIQVPGERIEILRPKVCSPAEKAVSLEVDRQCNRVSVAEAIAEAQRMAEMGNLKGAKATLAQERSTLLSSPAAQAGDSLITLLEAQLTEVIHRMATMDLYTLTGRAYALSEMSSHSLQRAAATGDSTTWSLTMSEGGNSATSSRAFETPHMSRMLRLSHNLGTNPAA</sequence>
<feature type="region of interest" description="Disordered" evidence="2">
    <location>
        <begin position="108"/>
        <end position="149"/>
    </location>
</feature>
<dbReference type="PANTHER" id="PTHR10579">
    <property type="entry name" value="CALCIUM-ACTIVATED CHLORIDE CHANNEL REGULATOR"/>
    <property type="match status" value="1"/>
</dbReference>
<proteinExistence type="predicted"/>
<dbReference type="SMART" id="SM00184">
    <property type="entry name" value="RING"/>
    <property type="match status" value="1"/>
</dbReference>
<feature type="region of interest" description="Disordered" evidence="2">
    <location>
        <begin position="15"/>
        <end position="41"/>
    </location>
</feature>
<dbReference type="Gene3D" id="3.30.40.10">
    <property type="entry name" value="Zinc/RING finger domain, C3HC4 (zinc finger)"/>
    <property type="match status" value="1"/>
</dbReference>
<gene>
    <name evidence="5" type="ORF">RchiOBHm_Chr5g0019101</name>
</gene>
<dbReference type="InterPro" id="IPR032838">
    <property type="entry name" value="Vwaint_dom"/>
</dbReference>
<dbReference type="InterPro" id="IPR051266">
    <property type="entry name" value="CLCR"/>
</dbReference>
<keyword evidence="1" id="KW-0863">Zinc-finger</keyword>
<dbReference type="InterPro" id="IPR002035">
    <property type="entry name" value="VWF_A"/>
</dbReference>
<accession>A0A2P6Q6Z8</accession>
<dbReference type="Pfam" id="PF00092">
    <property type="entry name" value="VWA"/>
    <property type="match status" value="1"/>
</dbReference>